<keyword evidence="1" id="KW-0175">Coiled coil</keyword>
<evidence type="ECO:0008006" key="5">
    <source>
        <dbReference type="Google" id="ProtNLM"/>
    </source>
</evidence>
<evidence type="ECO:0000313" key="4">
    <source>
        <dbReference type="Proteomes" id="UP000489600"/>
    </source>
</evidence>
<proteinExistence type="predicted"/>
<feature type="region of interest" description="Disordered" evidence="2">
    <location>
        <begin position="113"/>
        <end position="183"/>
    </location>
</feature>
<comment type="caution">
    <text evidence="3">The sequence shown here is derived from an EMBL/GenBank/DDBJ whole genome shotgun (WGS) entry which is preliminary data.</text>
</comment>
<feature type="compositionally biased region" description="Polar residues" evidence="2">
    <location>
        <begin position="168"/>
        <end position="178"/>
    </location>
</feature>
<name>A0A565C4A7_9BRAS</name>
<dbReference type="Proteomes" id="UP000489600">
    <property type="component" value="Unassembled WGS sequence"/>
</dbReference>
<gene>
    <name evidence="3" type="ORF">ANE_LOCUS18861</name>
</gene>
<evidence type="ECO:0000313" key="3">
    <source>
        <dbReference type="EMBL" id="VVB08417.1"/>
    </source>
</evidence>
<sequence length="431" mass="48574">MSLFPPILTAPKPGERTLIPLLKKLQPQLWPEFLEQRIQRCQERITTGCYTLDLVPLRPYTFPPIKPHKPRQKKAGEEMVKAKFKRVNNTDVAQESPVPGKRTDAAVKQAGPSIATQGVSKQIPSQTEKTAEASLAAKNGKAGDRKKIPTGVAAEGSKKKQRVEESAQKNASVESAATGSGEEPMTYDLSFRFKSKDYITSISQACAELCSKILCSTEHNFPKPDDLIEAEAYQLFSGSVMEMITHGNLIIEKYEHRSRGLLKKLEEYPSVKKEAKKVPGLEKKVTAQITLMDDLSKKAQEARQRAKFTEQELERVKAEKESLQYFPDQETARLRSSRRHEVVQIIAKCDAKLSRIRKSVADNEEANRLNALMNQAMAIKDYLAGFKKVGADVLDERFKELDEKFERFEKDFDALDVEEITESDFKMTPPP</sequence>
<keyword evidence="4" id="KW-1185">Reference proteome</keyword>
<reference evidence="3" key="1">
    <citation type="submission" date="2019-07" db="EMBL/GenBank/DDBJ databases">
        <authorList>
            <person name="Dittberner H."/>
        </authorList>
    </citation>
    <scope>NUCLEOTIDE SEQUENCE [LARGE SCALE GENOMIC DNA]</scope>
</reference>
<protein>
    <recommendedName>
        <fullName evidence="5">DUF1204 domain-containing protein</fullName>
    </recommendedName>
</protein>
<feature type="compositionally biased region" description="Basic and acidic residues" evidence="2">
    <location>
        <begin position="156"/>
        <end position="167"/>
    </location>
</feature>
<dbReference type="EMBL" id="CABITT030000006">
    <property type="protein sequence ID" value="VVB08417.1"/>
    <property type="molecule type" value="Genomic_DNA"/>
</dbReference>
<evidence type="ECO:0000256" key="2">
    <source>
        <dbReference type="SAM" id="MobiDB-lite"/>
    </source>
</evidence>
<feature type="coiled-coil region" evidence="1">
    <location>
        <begin position="391"/>
        <end position="418"/>
    </location>
</feature>
<feature type="coiled-coil region" evidence="1">
    <location>
        <begin position="292"/>
        <end position="319"/>
    </location>
</feature>
<accession>A0A565C4A7</accession>
<dbReference type="AlphaFoldDB" id="A0A565C4A7"/>
<evidence type="ECO:0000256" key="1">
    <source>
        <dbReference type="SAM" id="Coils"/>
    </source>
</evidence>
<organism evidence="3 4">
    <name type="scientific">Arabis nemorensis</name>
    <dbReference type="NCBI Taxonomy" id="586526"/>
    <lineage>
        <taxon>Eukaryota</taxon>
        <taxon>Viridiplantae</taxon>
        <taxon>Streptophyta</taxon>
        <taxon>Embryophyta</taxon>
        <taxon>Tracheophyta</taxon>
        <taxon>Spermatophyta</taxon>
        <taxon>Magnoliopsida</taxon>
        <taxon>eudicotyledons</taxon>
        <taxon>Gunneridae</taxon>
        <taxon>Pentapetalae</taxon>
        <taxon>rosids</taxon>
        <taxon>malvids</taxon>
        <taxon>Brassicales</taxon>
        <taxon>Brassicaceae</taxon>
        <taxon>Arabideae</taxon>
        <taxon>Arabis</taxon>
    </lineage>
</organism>
<feature type="compositionally biased region" description="Polar residues" evidence="2">
    <location>
        <begin position="114"/>
        <end position="128"/>
    </location>
</feature>